<dbReference type="Proteomes" id="UP001596435">
    <property type="component" value="Unassembled WGS sequence"/>
</dbReference>
<dbReference type="InterPro" id="IPR029058">
    <property type="entry name" value="AB_hydrolase_fold"/>
</dbReference>
<dbReference type="RefSeq" id="WP_345704281.1">
    <property type="nucleotide sequence ID" value="NZ_BAABKV010000001.1"/>
</dbReference>
<dbReference type="InterPro" id="IPR052897">
    <property type="entry name" value="Sec-Metab_Biosynth_Hydrolase"/>
</dbReference>
<gene>
    <name evidence="3" type="ORF">ACFQMG_23950</name>
</gene>
<proteinExistence type="predicted"/>
<dbReference type="PANTHER" id="PTHR37017:SF11">
    <property type="entry name" value="ESTERASE_LIPASE_THIOESTERASE DOMAIN-CONTAINING PROTEIN"/>
    <property type="match status" value="1"/>
</dbReference>
<name>A0ABW2G2F6_9ACTN</name>
<evidence type="ECO:0000256" key="1">
    <source>
        <dbReference type="SAM" id="MobiDB-lite"/>
    </source>
</evidence>
<dbReference type="PANTHER" id="PTHR37017">
    <property type="entry name" value="AB HYDROLASE-1 DOMAIN-CONTAINING PROTEIN-RELATED"/>
    <property type="match status" value="1"/>
</dbReference>
<organism evidence="3 4">
    <name type="scientific">Kitasatospora paranensis</name>
    <dbReference type="NCBI Taxonomy" id="258053"/>
    <lineage>
        <taxon>Bacteria</taxon>
        <taxon>Bacillati</taxon>
        <taxon>Actinomycetota</taxon>
        <taxon>Actinomycetes</taxon>
        <taxon>Kitasatosporales</taxon>
        <taxon>Streptomycetaceae</taxon>
        <taxon>Kitasatospora</taxon>
    </lineage>
</organism>
<keyword evidence="3" id="KW-0378">Hydrolase</keyword>
<accession>A0ABW2G2F6</accession>
<evidence type="ECO:0000259" key="2">
    <source>
        <dbReference type="Pfam" id="PF12697"/>
    </source>
</evidence>
<evidence type="ECO:0000313" key="3">
    <source>
        <dbReference type="EMBL" id="MFC7182607.1"/>
    </source>
</evidence>
<keyword evidence="4" id="KW-1185">Reference proteome</keyword>
<protein>
    <submittedName>
        <fullName evidence="3">Alpha/beta hydrolase</fullName>
    </submittedName>
</protein>
<dbReference type="SUPFAM" id="SSF53474">
    <property type="entry name" value="alpha/beta-Hydrolases"/>
    <property type="match status" value="1"/>
</dbReference>
<dbReference type="InterPro" id="IPR000073">
    <property type="entry name" value="AB_hydrolase_1"/>
</dbReference>
<comment type="caution">
    <text evidence="3">The sequence shown here is derived from an EMBL/GenBank/DDBJ whole genome shotgun (WGS) entry which is preliminary data.</text>
</comment>
<evidence type="ECO:0000313" key="4">
    <source>
        <dbReference type="Proteomes" id="UP001596435"/>
    </source>
</evidence>
<dbReference type="EMBL" id="JBHTAJ010000050">
    <property type="protein sequence ID" value="MFC7182607.1"/>
    <property type="molecule type" value="Genomic_DNA"/>
</dbReference>
<feature type="region of interest" description="Disordered" evidence="1">
    <location>
        <begin position="99"/>
        <end position="124"/>
    </location>
</feature>
<sequence length="227" mass="24690">MALFVLIPGAAAGPWYWHLLSAELHERGHDVVAVDLPCDDDTAGLAEYADTVVEAVGDRADPVLVAHSFGGFTAPLVCDRMPVALLVMLQAQVPAPGETPGEWWGNTGYPQARQAQDARDGRDPDDEIALFFQDTPPALAAEAGTHTRAQSATPFLAPWPLSAWPDVPTRFLLARDDRFLPAAYLRRIVRDRLGITPDEMPGDHCPMLGHPVELADHLEAYLTTGLR</sequence>
<reference evidence="4" key="1">
    <citation type="journal article" date="2019" name="Int. J. Syst. Evol. Microbiol.">
        <title>The Global Catalogue of Microorganisms (GCM) 10K type strain sequencing project: providing services to taxonomists for standard genome sequencing and annotation.</title>
        <authorList>
            <consortium name="The Broad Institute Genomics Platform"/>
            <consortium name="The Broad Institute Genome Sequencing Center for Infectious Disease"/>
            <person name="Wu L."/>
            <person name="Ma J."/>
        </authorList>
    </citation>
    <scope>NUCLEOTIDE SEQUENCE [LARGE SCALE GENOMIC DNA]</scope>
    <source>
        <strain evidence="4">CGMCC 1.12859</strain>
    </source>
</reference>
<dbReference type="Gene3D" id="3.40.50.1820">
    <property type="entry name" value="alpha/beta hydrolase"/>
    <property type="match status" value="1"/>
</dbReference>
<dbReference type="GO" id="GO:0016787">
    <property type="term" value="F:hydrolase activity"/>
    <property type="evidence" value="ECO:0007669"/>
    <property type="project" value="UniProtKB-KW"/>
</dbReference>
<dbReference type="Pfam" id="PF12697">
    <property type="entry name" value="Abhydrolase_6"/>
    <property type="match status" value="1"/>
</dbReference>
<feature type="domain" description="AB hydrolase-1" evidence="2">
    <location>
        <begin position="4"/>
        <end position="216"/>
    </location>
</feature>